<dbReference type="Proteomes" id="UP000698242">
    <property type="component" value="Unassembled WGS sequence"/>
</dbReference>
<comment type="caution">
    <text evidence="2">The sequence shown here is derived from an EMBL/GenBank/DDBJ whole genome shotgun (WGS) entry which is preliminary data.</text>
</comment>
<dbReference type="AlphaFoldDB" id="A0A921NSN7"/>
<evidence type="ECO:0000259" key="1">
    <source>
        <dbReference type="Pfam" id="PF11160"/>
    </source>
</evidence>
<evidence type="ECO:0000313" key="2">
    <source>
        <dbReference type="EMBL" id="KAF0677285.1"/>
    </source>
</evidence>
<organism evidence="2 3">
    <name type="scientific">Profundibacterium mesophilum KAUST100406-0324</name>
    <dbReference type="NCBI Taxonomy" id="1037889"/>
    <lineage>
        <taxon>Bacteria</taxon>
        <taxon>Pseudomonadati</taxon>
        <taxon>Pseudomonadota</taxon>
        <taxon>Alphaproteobacteria</taxon>
        <taxon>Rhodobacterales</taxon>
        <taxon>Roseobacteraceae</taxon>
        <taxon>Profundibacterium</taxon>
    </lineage>
</organism>
<dbReference type="EMBL" id="APKE01000005">
    <property type="protein sequence ID" value="KAF0677285.1"/>
    <property type="molecule type" value="Genomic_DNA"/>
</dbReference>
<name>A0A921NSN7_9RHOB</name>
<accession>A0A921NSN7</accession>
<evidence type="ECO:0000313" key="3">
    <source>
        <dbReference type="Proteomes" id="UP000698242"/>
    </source>
</evidence>
<dbReference type="InterPro" id="IPR021331">
    <property type="entry name" value="Hva1_TUDOR"/>
</dbReference>
<feature type="domain" description="Hypervirulence associated protein TUDOR" evidence="1">
    <location>
        <begin position="7"/>
        <end position="68"/>
    </location>
</feature>
<sequence>MASYKIGETVEWSWGGGTAKGKITERFTNKVTRKLQGSEITRNATEDMPAYLIEQEDGAEVLKLASELN</sequence>
<proteinExistence type="predicted"/>
<protein>
    <recommendedName>
        <fullName evidence="1">Hypervirulence associated protein TUDOR domain-containing protein</fullName>
    </recommendedName>
</protein>
<dbReference type="Pfam" id="PF11160">
    <property type="entry name" value="Hva1_TUDOR"/>
    <property type="match status" value="1"/>
</dbReference>
<keyword evidence="3" id="KW-1185">Reference proteome</keyword>
<gene>
    <name evidence="2" type="ORF">PMES_00332</name>
</gene>
<dbReference type="OrthoDB" id="283968at2"/>
<reference evidence="2" key="1">
    <citation type="submission" date="2013-03" db="EMBL/GenBank/DDBJ databases">
        <title>Genome Sequence of the Profundibacterium mesophilum strain KAUST100406-0324T from Red Sea, a novel genus in the family Rhodobacteraceae.</title>
        <authorList>
            <person name="Essack M."/>
            <person name="Alam I."/>
            <person name="Lafi F."/>
            <person name="Alawi W."/>
            <person name="Kamanu F."/>
            <person name="Al-Suwailem A."/>
            <person name="Lee O.O."/>
            <person name="Xu Y."/>
            <person name="Bajic V."/>
            <person name="Qian P.-Y."/>
            <person name="Archer J."/>
        </authorList>
    </citation>
    <scope>NUCLEOTIDE SEQUENCE</scope>
    <source>
        <strain evidence="2">KAUST100406-0324</strain>
    </source>
</reference>
<dbReference type="RefSeq" id="WP_159963797.1">
    <property type="nucleotide sequence ID" value="NZ_APKE01000005.1"/>
</dbReference>